<accession>A0A428KE69</accession>
<proteinExistence type="predicted"/>
<sequence>MLILLTTSTELSRYVTLDTPIVPEPVQREAERLRTQLLLPLLGAALLHWLDDAYAAGTTADDDTLAGRLLARVQAPLARLAVAGALDELQVSLDSTGIHIVTTETHKTAFQWQITALRRTLSRKGYQDLNALLAWLEESRATDPMLTAWAAGPGQLHRRQLLVSATEFSRFENIQESWPVFQALRPLISTQELFILEPQLGYDFLSELREQVRTRTVSAENEELLEQFVRPGLASLTLARAIPELGLRLTGDGIELAVARLDTDNSKEADAGLDQLLAARAFEAQHSADIRLERMRQFLNQRASATRYATYFTLGPYRAPSTPVVALNTAESKVIRFC</sequence>
<reference evidence="1 2" key="1">
    <citation type="submission" date="2018-12" db="EMBL/GenBank/DDBJ databases">
        <authorList>
            <person name="Feng G."/>
            <person name="Zhu H."/>
        </authorList>
    </citation>
    <scope>NUCLEOTIDE SEQUENCE [LARGE SCALE GENOMIC DNA]</scope>
    <source>
        <strain evidence="1 2">LMG 26000</strain>
    </source>
</reference>
<dbReference type="Proteomes" id="UP000270291">
    <property type="component" value="Unassembled WGS sequence"/>
</dbReference>
<protein>
    <submittedName>
        <fullName evidence="1">Uncharacterized protein</fullName>
    </submittedName>
</protein>
<dbReference type="AlphaFoldDB" id="A0A428KE69"/>
<dbReference type="OrthoDB" id="872721at2"/>
<dbReference type="EMBL" id="RWIU01000002">
    <property type="protein sequence ID" value="RSK44709.1"/>
    <property type="molecule type" value="Genomic_DNA"/>
</dbReference>
<dbReference type="InterPro" id="IPR046558">
    <property type="entry name" value="DUF6712"/>
</dbReference>
<name>A0A428KE69_9BACT</name>
<comment type="caution">
    <text evidence="1">The sequence shown here is derived from an EMBL/GenBank/DDBJ whole genome shotgun (WGS) entry which is preliminary data.</text>
</comment>
<organism evidence="1 2">
    <name type="scientific">Hymenobacter perfusus</name>
    <dbReference type="NCBI Taxonomy" id="1236770"/>
    <lineage>
        <taxon>Bacteria</taxon>
        <taxon>Pseudomonadati</taxon>
        <taxon>Bacteroidota</taxon>
        <taxon>Cytophagia</taxon>
        <taxon>Cytophagales</taxon>
        <taxon>Hymenobacteraceae</taxon>
        <taxon>Hymenobacter</taxon>
    </lineage>
</organism>
<keyword evidence="2" id="KW-1185">Reference proteome</keyword>
<gene>
    <name evidence="1" type="ORF">EI293_09365</name>
</gene>
<dbReference type="Pfam" id="PF20459">
    <property type="entry name" value="DUF6712"/>
    <property type="match status" value="2"/>
</dbReference>
<evidence type="ECO:0000313" key="2">
    <source>
        <dbReference type="Proteomes" id="UP000270291"/>
    </source>
</evidence>
<evidence type="ECO:0000313" key="1">
    <source>
        <dbReference type="EMBL" id="RSK44709.1"/>
    </source>
</evidence>
<dbReference type="RefSeq" id="WP_125436861.1">
    <property type="nucleotide sequence ID" value="NZ_RWIU01000002.1"/>
</dbReference>